<evidence type="ECO:0000256" key="3">
    <source>
        <dbReference type="ARBA" id="ARBA00022989"/>
    </source>
</evidence>
<evidence type="ECO:0000313" key="7">
    <source>
        <dbReference type="EMBL" id="CAE7279627.1"/>
    </source>
</evidence>
<keyword evidence="2 5" id="KW-0812">Transmembrane</keyword>
<comment type="caution">
    <text evidence="7">The sequence shown here is derived from an EMBL/GenBank/DDBJ whole genome shotgun (WGS) entry which is preliminary data.</text>
</comment>
<feature type="transmembrane region" description="Helical" evidence="5">
    <location>
        <begin position="74"/>
        <end position="92"/>
    </location>
</feature>
<dbReference type="InterPro" id="IPR013057">
    <property type="entry name" value="AA_transpt_TM"/>
</dbReference>
<accession>A0A812N532</accession>
<feature type="transmembrane region" description="Helical" evidence="5">
    <location>
        <begin position="123"/>
        <end position="146"/>
    </location>
</feature>
<feature type="transmembrane region" description="Helical" evidence="5">
    <location>
        <begin position="152"/>
        <end position="172"/>
    </location>
</feature>
<dbReference type="EMBL" id="CAJNDS010001791">
    <property type="protein sequence ID" value="CAE7279627.1"/>
    <property type="molecule type" value="Genomic_DNA"/>
</dbReference>
<dbReference type="GO" id="GO:0015179">
    <property type="term" value="F:L-amino acid transmembrane transporter activity"/>
    <property type="evidence" value="ECO:0007669"/>
    <property type="project" value="TreeGrafter"/>
</dbReference>
<feature type="transmembrane region" description="Helical" evidence="5">
    <location>
        <begin position="260"/>
        <end position="283"/>
    </location>
</feature>
<protein>
    <submittedName>
        <fullName evidence="7">AVT6E protein</fullName>
    </submittedName>
</protein>
<proteinExistence type="predicted"/>
<name>A0A812N532_9DINO</name>
<sequence>MTVDAAALLTPDGLVHRGHSVCSEDCLNTGQIGRYGDAHVGSTDLPRCVLNVLLSVLGAGQLTLPYAMHKLGGLWWGVLSLVVFTALSMHSLKTLSYYELYYTPQGCLESYSELVIRVLGGSFSLLCQFLLIFYAWGGAVAFLVILKAEFLAFFPSCGRAVLCGIACFLWCLSSCEDLTFLKKFSWLGCVVAVLITLVTVFVSPPDVTEQSLQQFFSSSHEPSLLDVAASLPLISFSLNSSWAYIPVLCTLSDKSRTSSLILWSNVLILLNYLTLAISGYCRFGKDVKPNIMDSLGSDYADSWMVRGAKIALCVQLTLALPLRFFVARKTIQDGCPSLAKSRASLAFALVLAATLAALPDVSLATVLGIVSGICASMIIYILPAIIDLRHRRTITPSGLRGTDLASLFLSLVSLIVGILILLGSLWANAMGVAVGS</sequence>
<dbReference type="OrthoDB" id="28208at2759"/>
<dbReference type="Proteomes" id="UP000604046">
    <property type="component" value="Unassembled WGS sequence"/>
</dbReference>
<reference evidence="7" key="1">
    <citation type="submission" date="2021-02" db="EMBL/GenBank/DDBJ databases">
        <authorList>
            <person name="Dougan E. K."/>
            <person name="Rhodes N."/>
            <person name="Thang M."/>
            <person name="Chan C."/>
        </authorList>
    </citation>
    <scope>NUCLEOTIDE SEQUENCE</scope>
</reference>
<evidence type="ECO:0000256" key="5">
    <source>
        <dbReference type="SAM" id="Phobius"/>
    </source>
</evidence>
<evidence type="ECO:0000256" key="4">
    <source>
        <dbReference type="ARBA" id="ARBA00023136"/>
    </source>
</evidence>
<evidence type="ECO:0000313" key="8">
    <source>
        <dbReference type="Proteomes" id="UP000604046"/>
    </source>
</evidence>
<feature type="transmembrane region" description="Helical" evidence="5">
    <location>
        <begin position="224"/>
        <end position="248"/>
    </location>
</feature>
<feature type="transmembrane region" description="Helical" evidence="5">
    <location>
        <begin position="407"/>
        <end position="427"/>
    </location>
</feature>
<evidence type="ECO:0000256" key="1">
    <source>
        <dbReference type="ARBA" id="ARBA00004141"/>
    </source>
</evidence>
<dbReference type="Pfam" id="PF01490">
    <property type="entry name" value="Aa_trans"/>
    <property type="match status" value="1"/>
</dbReference>
<gene>
    <name evidence="7" type="primary">AVT6E</name>
    <name evidence="7" type="ORF">SNAT2548_LOCUS14819</name>
</gene>
<feature type="transmembrane region" description="Helical" evidence="5">
    <location>
        <begin position="364"/>
        <end position="386"/>
    </location>
</feature>
<evidence type="ECO:0000256" key="2">
    <source>
        <dbReference type="ARBA" id="ARBA00022692"/>
    </source>
</evidence>
<feature type="domain" description="Amino acid transporter transmembrane" evidence="6">
    <location>
        <begin position="47"/>
        <end position="426"/>
    </location>
</feature>
<dbReference type="PANTHER" id="PTHR22950">
    <property type="entry name" value="AMINO ACID TRANSPORTER"/>
    <property type="match status" value="1"/>
</dbReference>
<dbReference type="AlphaFoldDB" id="A0A812N532"/>
<feature type="transmembrane region" description="Helical" evidence="5">
    <location>
        <begin position="338"/>
        <end position="358"/>
    </location>
</feature>
<keyword evidence="8" id="KW-1185">Reference proteome</keyword>
<keyword evidence="3 5" id="KW-1133">Transmembrane helix</keyword>
<feature type="transmembrane region" description="Helical" evidence="5">
    <location>
        <begin position="303"/>
        <end position="326"/>
    </location>
</feature>
<dbReference type="GO" id="GO:0016020">
    <property type="term" value="C:membrane"/>
    <property type="evidence" value="ECO:0007669"/>
    <property type="project" value="UniProtKB-SubCell"/>
</dbReference>
<evidence type="ECO:0000259" key="6">
    <source>
        <dbReference type="Pfam" id="PF01490"/>
    </source>
</evidence>
<organism evidence="7 8">
    <name type="scientific">Symbiodinium natans</name>
    <dbReference type="NCBI Taxonomy" id="878477"/>
    <lineage>
        <taxon>Eukaryota</taxon>
        <taxon>Sar</taxon>
        <taxon>Alveolata</taxon>
        <taxon>Dinophyceae</taxon>
        <taxon>Suessiales</taxon>
        <taxon>Symbiodiniaceae</taxon>
        <taxon>Symbiodinium</taxon>
    </lineage>
</organism>
<feature type="transmembrane region" description="Helical" evidence="5">
    <location>
        <begin position="184"/>
        <end position="204"/>
    </location>
</feature>
<keyword evidence="4 5" id="KW-0472">Membrane</keyword>
<comment type="subcellular location">
    <subcellularLocation>
        <location evidence="1">Membrane</location>
        <topology evidence="1">Multi-pass membrane protein</topology>
    </subcellularLocation>
</comment>